<gene>
    <name evidence="3" type="ORF">P775_28550</name>
</gene>
<keyword evidence="2" id="KW-0812">Transmembrane</keyword>
<evidence type="ECO:0000256" key="2">
    <source>
        <dbReference type="SAM" id="Phobius"/>
    </source>
</evidence>
<keyword evidence="2" id="KW-1133">Transmembrane helix</keyword>
<dbReference type="OrthoDB" id="3540641at2"/>
<organism evidence="3 4">
    <name type="scientific">Puniceibacterium antarcticum</name>
    <dbReference type="NCBI Taxonomy" id="1206336"/>
    <lineage>
        <taxon>Bacteria</taxon>
        <taxon>Pseudomonadati</taxon>
        <taxon>Pseudomonadota</taxon>
        <taxon>Alphaproteobacteria</taxon>
        <taxon>Rhodobacterales</taxon>
        <taxon>Paracoccaceae</taxon>
        <taxon>Puniceibacterium</taxon>
    </lineage>
</organism>
<proteinExistence type="predicted"/>
<evidence type="ECO:0000313" key="4">
    <source>
        <dbReference type="Proteomes" id="UP000231259"/>
    </source>
</evidence>
<accession>A0A2G8QT55</accession>
<evidence type="ECO:0000313" key="3">
    <source>
        <dbReference type="EMBL" id="PIL12454.1"/>
    </source>
</evidence>
<keyword evidence="4" id="KW-1185">Reference proteome</keyword>
<protein>
    <submittedName>
        <fullName evidence="3">Uncharacterized protein</fullName>
    </submittedName>
</protein>
<feature type="compositionally biased region" description="Gly residues" evidence="1">
    <location>
        <begin position="30"/>
        <end position="39"/>
    </location>
</feature>
<dbReference type="Proteomes" id="UP000231259">
    <property type="component" value="Unassembled WGS sequence"/>
</dbReference>
<name>A0A2G8QT55_9RHOB</name>
<reference evidence="3 4" key="1">
    <citation type="submission" date="2013-09" db="EMBL/GenBank/DDBJ databases">
        <title>Genome sequencing of Phaeobacter antarcticus sp. nov. SM1211.</title>
        <authorList>
            <person name="Zhang X.-Y."/>
            <person name="Liu C."/>
            <person name="Chen X.-L."/>
            <person name="Xie B.-B."/>
            <person name="Qin Q.-L."/>
            <person name="Rong J.-C."/>
            <person name="Zhang Y.-Z."/>
        </authorList>
    </citation>
    <scope>NUCLEOTIDE SEQUENCE [LARGE SCALE GENOMIC DNA]</scope>
    <source>
        <strain evidence="3 4">SM1211</strain>
    </source>
</reference>
<sequence>MSEASRVRPNVFRMDGRQHDTDSSRFVGSKFGGGNGGGSEVDSETKNYLDRSVDAVKAQNDARFAEVIAKLDAMNPVTWWQNALLLLAGIGSVIALLSFGSGRFDSGVGSMGAVIDSINAQREVNNAQDQRLERILDILGKQADAD</sequence>
<dbReference type="AlphaFoldDB" id="A0A2G8QT55"/>
<feature type="region of interest" description="Disordered" evidence="1">
    <location>
        <begin position="1"/>
        <end position="44"/>
    </location>
</feature>
<feature type="compositionally biased region" description="Basic and acidic residues" evidence="1">
    <location>
        <begin position="14"/>
        <end position="23"/>
    </location>
</feature>
<dbReference type="EMBL" id="AWWI01000186">
    <property type="protein sequence ID" value="PIL12454.1"/>
    <property type="molecule type" value="Genomic_DNA"/>
</dbReference>
<evidence type="ECO:0000256" key="1">
    <source>
        <dbReference type="SAM" id="MobiDB-lite"/>
    </source>
</evidence>
<feature type="transmembrane region" description="Helical" evidence="2">
    <location>
        <begin position="79"/>
        <end position="99"/>
    </location>
</feature>
<comment type="caution">
    <text evidence="3">The sequence shown here is derived from an EMBL/GenBank/DDBJ whole genome shotgun (WGS) entry which is preliminary data.</text>
</comment>
<keyword evidence="2" id="KW-0472">Membrane</keyword>